<sequence>MITKNLVDWTAEEGKDYSYTASMYKEVVKQYLRYLTHCSVYMGGSYINYSVKGDNQKETIPVSKAKQKEAVKFLLGQIYEMPEWLNNKTLADHLGEMEDNVGELQTALTRLLTNPSMIGRIGTCAKSSNDPYTQQEFIKDVYETIWAKTIKGQSINRTDKLVQYVYIHSLLGSLDMLPAEVVKNKSFAFCLENSLNNDNQIEAIPVSAEELERQMTISTKESEVKIQSKSILYSQLTTIKSLLASRIPTSTGETRDHYKYLLYQIDKLMK</sequence>
<protein>
    <recommendedName>
        <fullName evidence="1">EcxA zinc-binding domain-containing protein</fullName>
    </recommendedName>
</protein>
<gene>
    <name evidence="2" type="ORF">SDC9_145513</name>
</gene>
<dbReference type="AlphaFoldDB" id="A0A645EB03"/>
<dbReference type="Pfam" id="PF16313">
    <property type="entry name" value="DUF4953"/>
    <property type="match status" value="1"/>
</dbReference>
<evidence type="ECO:0000259" key="1">
    <source>
        <dbReference type="Pfam" id="PF16313"/>
    </source>
</evidence>
<reference evidence="2" key="1">
    <citation type="submission" date="2019-08" db="EMBL/GenBank/DDBJ databases">
        <authorList>
            <person name="Kucharzyk K."/>
            <person name="Murdoch R.W."/>
            <person name="Higgins S."/>
            <person name="Loffler F."/>
        </authorList>
    </citation>
    <scope>NUCLEOTIDE SEQUENCE</scope>
</reference>
<dbReference type="PANTHER" id="PTHR38478">
    <property type="entry name" value="PEPTIDASE M1A AND M12B"/>
    <property type="match status" value="1"/>
</dbReference>
<name>A0A645EB03_9ZZZZ</name>
<proteinExistence type="predicted"/>
<organism evidence="2">
    <name type="scientific">bioreactor metagenome</name>
    <dbReference type="NCBI Taxonomy" id="1076179"/>
    <lineage>
        <taxon>unclassified sequences</taxon>
        <taxon>metagenomes</taxon>
        <taxon>ecological metagenomes</taxon>
    </lineage>
</organism>
<accession>A0A645EB03</accession>
<comment type="caution">
    <text evidence="2">The sequence shown here is derived from an EMBL/GenBank/DDBJ whole genome shotgun (WGS) entry which is preliminary data.</text>
</comment>
<dbReference type="InterPro" id="IPR032534">
    <property type="entry name" value="EcxA_zinc-bd"/>
</dbReference>
<feature type="domain" description="EcxA zinc-binding" evidence="1">
    <location>
        <begin position="2"/>
        <end position="150"/>
    </location>
</feature>
<evidence type="ECO:0000313" key="2">
    <source>
        <dbReference type="EMBL" id="MPM98328.1"/>
    </source>
</evidence>
<dbReference type="EMBL" id="VSSQ01044502">
    <property type="protein sequence ID" value="MPM98328.1"/>
    <property type="molecule type" value="Genomic_DNA"/>
</dbReference>
<dbReference type="PANTHER" id="PTHR38478:SF1">
    <property type="entry name" value="ZINC DEPENDENT METALLOPROTEASE DOMAIN LIPOPROTEIN"/>
    <property type="match status" value="1"/>
</dbReference>